<feature type="domain" description="VOC" evidence="1">
    <location>
        <begin position="2"/>
        <end position="117"/>
    </location>
</feature>
<dbReference type="EMBL" id="JABAIL010000001">
    <property type="protein sequence ID" value="NLR89807.1"/>
    <property type="molecule type" value="Genomic_DNA"/>
</dbReference>
<dbReference type="SUPFAM" id="SSF54593">
    <property type="entry name" value="Glyoxalase/Bleomycin resistance protein/Dihydroxybiphenyl dioxygenase"/>
    <property type="match status" value="2"/>
</dbReference>
<accession>A0A7X8XTW6</accession>
<dbReference type="RefSeq" id="WP_168880492.1">
    <property type="nucleotide sequence ID" value="NZ_JABAIL010000001.1"/>
</dbReference>
<proteinExistence type="predicted"/>
<evidence type="ECO:0000313" key="2">
    <source>
        <dbReference type="EMBL" id="NLR89807.1"/>
    </source>
</evidence>
<dbReference type="Proteomes" id="UP000585050">
    <property type="component" value="Unassembled WGS sequence"/>
</dbReference>
<gene>
    <name evidence="2" type="ORF">HGP29_01260</name>
</gene>
<dbReference type="InterPro" id="IPR004360">
    <property type="entry name" value="Glyas_Fos-R_dOase_dom"/>
</dbReference>
<keyword evidence="3" id="KW-1185">Reference proteome</keyword>
<evidence type="ECO:0000313" key="3">
    <source>
        <dbReference type="Proteomes" id="UP000585050"/>
    </source>
</evidence>
<dbReference type="PROSITE" id="PS51819">
    <property type="entry name" value="VOC"/>
    <property type="match status" value="1"/>
</dbReference>
<organism evidence="2 3">
    <name type="scientific">Flammeovirga agarivorans</name>
    <dbReference type="NCBI Taxonomy" id="2726742"/>
    <lineage>
        <taxon>Bacteria</taxon>
        <taxon>Pseudomonadati</taxon>
        <taxon>Bacteroidota</taxon>
        <taxon>Cytophagia</taxon>
        <taxon>Cytophagales</taxon>
        <taxon>Flammeovirgaceae</taxon>
        <taxon>Flammeovirga</taxon>
    </lineage>
</organism>
<dbReference type="InterPro" id="IPR037523">
    <property type="entry name" value="VOC_core"/>
</dbReference>
<dbReference type="InterPro" id="IPR052164">
    <property type="entry name" value="Anthracycline_SecMetBiosynth"/>
</dbReference>
<sequence length="239" mass="28018">MQPNHFIFADLSTYNPNKSMEFYASIFNWKFKNEYDYQTAYLGNQPVIGLYETPEKFKQLKMPHFWMSYIQVNDVEKTVSLARTLGGIIELEQELDYFGKVALIRDPQGAGFTVYEGNYLVNTRTKAKENTLVWNDLHVSDAKKVLPFYQGIFNWQLHKISDDTYHIFDDKERHIADILEVPNFYKGKYEYWVCTFGVRSLSKVKQQVLDQGGTIIHTEDHRVLVSDDSGEAFFYLKEV</sequence>
<dbReference type="Pfam" id="PF00903">
    <property type="entry name" value="Glyoxalase"/>
    <property type="match status" value="1"/>
</dbReference>
<comment type="caution">
    <text evidence="2">The sequence shown here is derived from an EMBL/GenBank/DDBJ whole genome shotgun (WGS) entry which is preliminary data.</text>
</comment>
<dbReference type="InterPro" id="IPR029068">
    <property type="entry name" value="Glyas_Bleomycin-R_OHBP_Dase"/>
</dbReference>
<dbReference type="PANTHER" id="PTHR33993">
    <property type="entry name" value="GLYOXALASE-RELATED"/>
    <property type="match status" value="1"/>
</dbReference>
<protein>
    <submittedName>
        <fullName evidence="2">VOC family protein</fullName>
    </submittedName>
</protein>
<reference evidence="2 3" key="1">
    <citation type="submission" date="2020-04" db="EMBL/GenBank/DDBJ databases">
        <title>Flammeovirga sp. SR4, a novel species isolated from seawater.</title>
        <authorList>
            <person name="Wang X."/>
        </authorList>
    </citation>
    <scope>NUCLEOTIDE SEQUENCE [LARGE SCALE GENOMIC DNA]</scope>
    <source>
        <strain evidence="2 3">SR4</strain>
    </source>
</reference>
<evidence type="ECO:0000259" key="1">
    <source>
        <dbReference type="PROSITE" id="PS51819"/>
    </source>
</evidence>
<name>A0A7X8XTW6_9BACT</name>
<dbReference type="Gene3D" id="3.10.180.10">
    <property type="entry name" value="2,3-Dihydroxybiphenyl 1,2-Dioxygenase, domain 1"/>
    <property type="match status" value="2"/>
</dbReference>
<dbReference type="PANTHER" id="PTHR33993:SF14">
    <property type="entry name" value="GB|AAF24581.1"/>
    <property type="match status" value="1"/>
</dbReference>
<dbReference type="CDD" id="cd07247">
    <property type="entry name" value="SgaA_N_like"/>
    <property type="match status" value="1"/>
</dbReference>
<dbReference type="AlphaFoldDB" id="A0A7X8XTW6"/>